<evidence type="ECO:0000313" key="2">
    <source>
        <dbReference type="EMBL" id="CUH85754.1"/>
    </source>
</evidence>
<feature type="chain" id="PRO_5006064102" evidence="1">
    <location>
        <begin position="17"/>
        <end position="80"/>
    </location>
</feature>
<gene>
    <name evidence="2" type="ORF">TM5383_02992</name>
</gene>
<keyword evidence="3" id="KW-1185">Reference proteome</keyword>
<sequence>MRVLVLLMLLPTAAFAHRGGDQIWDQLTDRPITELALSQPQVTPVVLAPKHGVQCLLPEVEGQNAVPAYTVTAHAICIGE</sequence>
<proteinExistence type="predicted"/>
<protein>
    <submittedName>
        <fullName evidence="2">Uncharacterized protein</fullName>
    </submittedName>
</protein>
<name>A0A0P1H5U8_9RHOB</name>
<evidence type="ECO:0000313" key="3">
    <source>
        <dbReference type="Proteomes" id="UP000051681"/>
    </source>
</evidence>
<feature type="signal peptide" evidence="1">
    <location>
        <begin position="1"/>
        <end position="16"/>
    </location>
</feature>
<dbReference type="RefSeq" id="WP_058319805.1">
    <property type="nucleotide sequence ID" value="NZ_CYSF01000017.1"/>
</dbReference>
<dbReference type="AlphaFoldDB" id="A0A0P1H5U8"/>
<evidence type="ECO:0000256" key="1">
    <source>
        <dbReference type="SAM" id="SignalP"/>
    </source>
</evidence>
<dbReference type="EMBL" id="CYSF01000017">
    <property type="protein sequence ID" value="CUH85754.1"/>
    <property type="molecule type" value="Genomic_DNA"/>
</dbReference>
<dbReference type="Proteomes" id="UP000051681">
    <property type="component" value="Unassembled WGS sequence"/>
</dbReference>
<keyword evidence="1" id="KW-0732">Signal</keyword>
<reference evidence="2 3" key="1">
    <citation type="submission" date="2015-09" db="EMBL/GenBank/DDBJ databases">
        <authorList>
            <consortium name="Swine Surveillance"/>
        </authorList>
    </citation>
    <scope>NUCLEOTIDE SEQUENCE [LARGE SCALE GENOMIC DNA]</scope>
    <source>
        <strain evidence="2 3">CECT 8383</strain>
    </source>
</reference>
<dbReference type="STRING" id="340021.TM5383_02992"/>
<organism evidence="2 3">
    <name type="scientific">Thalassovita mediterranea</name>
    <dbReference type="NCBI Taxonomy" id="340021"/>
    <lineage>
        <taxon>Bacteria</taxon>
        <taxon>Pseudomonadati</taxon>
        <taxon>Pseudomonadota</taxon>
        <taxon>Alphaproteobacteria</taxon>
        <taxon>Rhodobacterales</taxon>
        <taxon>Roseobacteraceae</taxon>
        <taxon>Thalassovita</taxon>
    </lineage>
</organism>
<accession>A0A0P1H5U8</accession>